<comment type="caution">
    <text evidence="16">The sequence shown here is derived from an EMBL/GenBank/DDBJ whole genome shotgun (WGS) entry which is preliminary data.</text>
</comment>
<dbReference type="SUPFAM" id="SSF51126">
    <property type="entry name" value="Pectin lyase-like"/>
    <property type="match status" value="2"/>
</dbReference>
<evidence type="ECO:0000256" key="6">
    <source>
        <dbReference type="ARBA" id="ARBA00022729"/>
    </source>
</evidence>
<comment type="subcellular location">
    <subcellularLocation>
        <location evidence="2">Cell membrane</location>
    </subcellularLocation>
    <subcellularLocation>
        <location evidence="3">Cell projection</location>
    </subcellularLocation>
    <subcellularLocation>
        <location evidence="1">Membrane</location>
        <topology evidence="1">Single-pass membrane protein</topology>
    </subcellularLocation>
</comment>
<dbReference type="InterPro" id="IPR013783">
    <property type="entry name" value="Ig-like_fold"/>
</dbReference>
<evidence type="ECO:0000259" key="14">
    <source>
        <dbReference type="PROSITE" id="PS51484"/>
    </source>
</evidence>
<keyword evidence="8 13" id="KW-1133">Transmembrane helix</keyword>
<sequence>MRQIIDMHESPPPHLAAVHKDKVRVQSRKFKTLKITTVSAVFALLLKDLTLSSAFEVGITPKLDGIGYYEAIDKKGIDGASFAGGTEIVFYGQGMSHTPETISAIYSNADWGLLEAGPPNALDVAFSSHTDGGKLKYTTPSIMAVHDKTYEELGAIESISYDVYLLDYDSMTQQVKTLKCGLPISNCKVTLSRVYTPLLYYISPPVVYDGSEVQFFLDPKQAQNKKSSTLPEFPWLEMRINNYAVDFEGYIEEDTVLSFNNKITVSGLMGSITPNASAWPNFKFRVGNAMHMDHSMIRCNYRNTSCYKTRSLAAVHRIDATAGYTTGGQIITVVGNGFASTETLKVKVDGVACKVLKSDLHKFTCQTGAKATPSVSGLYHGQHGLRRKYYNTTYELNFTSMLWSQDFTEKLAMDLEAPKNPKDGYDGNIFSGYFRPPATARYRFYIACDDQCTFSLGTNDHDPVSVQSVYNSSGWVYYRQYITNDWKRRTDWVSLNEGDYLYLEVRHTNVGQDDHVSIALEIEDPDPIEGHHHSTREIQRLYIHQVLQRDTSQVTILNPDGNTYTLTFINPADRSAYTTQPISTKASNWEFYSKIRDFYKNAWSGADISVSNVMTDENGNVVTSFSTATKIVWTIQVLRSLSTASTNQVTVKKVSTASSISFTLPKNIQLSNQPLAGNFRIKCVNRDGTYNYTADMATTMSSYLIGKEVTKSCPQYRDKFELSDGGLYPNFGDGRDLMIRFVGQNFDVPQWGIAAGANAPLTGGSPYTEGTTWVPYSSQYLFYEPMPYEFLYTNETEPQISMEIEGLEVACPGLNCTYRYVAPTAKITSFSMSGTTLTILGTGFAKPVQEIILSNIQCTNIVQTTTHLTCSVNPVVGIWQPIVRDTYGFIPIDTAATISVSLSVSGVSPNVNLNPYGGTVLTISGENFPQSLSDGSQVSVTFSDGSVCEVESTSSNAILCITDTFKTASTTKTMKITVNDRVDQTHTVTISNAPAYVTSITPNSVNPVLKEILTLAVTYPGTLEASVLSVKAVQRHNSSIYSYINVIEVGNEVGNQYIKVKFGGQESGIYDIYVTSRTFGKFDSDGITLTLVGKVTDFNPKRGSVNGGTLITIDGYHFSDEATDNPVRIGWVDCMVETTSETQITCRTMASPREEDHDDDFRVYLKTYEEAGCDVDPCTFRWVKDSLPQVTAYSVEFDPSLEDYVLTFTGTHFGATPANTEIYIDEVEQTILSASNTEIKVQLSGLLSNYTMNVDLYLPIGIPDGLEDISYITGIELTPIFTRFSPNEGSPAGTLITAQVRGVGVNTTPVTLVTSTGTDICATVTIPSYGIVQCLTKSATVASSILSVKVGTVTYGCSGTSDQCTFVTNANMPKISAIAKTSAYLLTLTGTGFQYLSADYLPSVLFANVSADTVTVVSDTEISAQFTLGVPVTTATALKPVLLFNKTNALHYAQYATTTITLANPLTATTIDPVECSFAGGCTLTVAQSGLLANLKQDHNSNVIRVCGQVCTPLVDESSDAEVKCRLPALPTTYSIDTFSLVSEQYLYGTPFSSKSALTYSVWDGSNQNGWTDAGGWCHFGTAFKPGYVGVINEVKYFMNRFSRGTFVKNLKFEAAMSSSGPWTQIFLVGEEIHEGWNYHNYEKGKELKYRYYRFFGMVNGACQVGEISLRGFEVIDDTNTEYTCAAQVYLNNAATTALTGAITYKTSLTPLLTNISPRFGTVTGGEVVTFTGTNFSPNPLAYNILLDGRLCEIQSASATEVKCLTAKRPGLYPNPSLEISIAGMGKAATPSIFLFRYVNYWSNPITWGGEFAPIQGDMVYVPKGLHLLVDVDTTPVLSAVVVEGSLIFPPNEDPDHLRTFDAHYILVKGGYFEAGTEDFPYTSKLTITMHSKRYDPELPTFGNKVLAMYNGVLDLHGITRTPTWTMLDVTSDVGSNTITLIRDVDWKVGERIVVAPTGYYNYEAEEKTITAIDNSNAQKPVITVDSPFQFRHFAGIQHFDDDFIEMRAEVGLLTRNILYQGDPETSAKNEYGAQIMVHSNGMETLTARISHIELFNVGQAFQLGRYPIHFHLIGAVHNSYIIGNAIHQSYNRACTIHGVHYLRLIQNVAYNVKGHTFFIEDAAETHNYLEGNLAIWTKKSWSLLNSDQTPASFWITHPDNIFRGNHAAGSDNYGFWFDTKPNPTGPSFDPNICPENSPLGEFTNNVAHSNGRYGLRLFHKLKPRQFPCSPMIDDPNNITDPYWQNPTIPARFINFTSYKNRRNGAIALDVGHVRLENFKVADNILAGIEFEMTDDLRLGYAMVENALVIGYSNNADNETMYVDSQGVIGARTENLTFKNIRFYNFDAANKSAIGSCSHCFVTPSTDSGARTTHFEQLYFDPATVPRKIRYETPHKDIFFDKDGTLTGLGPGSWSTPYWKFNHQPGCQHLQEEYDGLICNSSVQIRRLVIYNAAPNIFGKMDMKVLNYDDEIVGSMDNATLQAYIANNESYTIVPFRAHRLPDNNWCIPIVTGHKYKFHWQWGLDFTSMQFDLSPYWQPNDKDVQIMFNFTDVRAGYDFLTGGDNIKNGTMLTKPKSQWQTGDNVLYNETAIRNMWVVVNGRNWTRRNLVMNAVRCYGSCLAAIDKVVMNETILYWSNASSWTSGKVPVAGEDIVIPSGKNYVYDLVESPIYRYIQINGKLTFLLSAPKLHLQANYIFVRAGELQIGNKTNPFLGEAKITLYGKRSDETIVYENSIEGGNKVLANTGNITMFGRPRNHRTRLLQTVYLNATQAYVEPGLDWVAGEKVGLAPSSSDDFASDYVEISSYNSTTGLLVFDRNLTYYHWGAAVSTGPRYNGVDMRTEVVLLSRNILIKGDQEDAWGCQIVTSDFVEADGQVRAGVTLMDHVEIYNCSQQDTQKTAIRFEGSSWGYTVVSNTAIHHGLGYAVYIMGSYNITIKNCTIWDFKKYGIEIEESTQIFIDGNWVFKIDDRNLDIMTTGDPQAGIAVCPYTNWCHGINIVNNVVAGISSGGVDTVGITTYGGECNSTYINFDNNIAHSIDGYGATIYLNMSSKAQYNCIEAKNFAAYKCSVSGIVSNQLTKTIIFTNITIIDSGFGAVAMVGMEGKELWAIIRNSTFYGETEARDCLKKDSCNMNEYFRFTPKQYGNCIEKSAIQLSAFADHFKPALIKGMPAWPQYRIKADSSWGGNVLYENIRFVNYNTSTTYCGARQRLFEVNALSPDYNPMVRLVNPVFDNVHFDTYAWIYTPPNDWSTIDDCGQFPCTGPNNILIKAYNATFLGQNQPANKAKNFQIISGNDPNSGSFKNCTKNLNWNAYYCNNDNLAIMLFESLDNDTKTRLVSPITISSLNSTAVNVLNTMMDHGWDGFYTSMLRLSRFPALIEGGKDQYINIEYKGTPPQNQLFSLRTNETQIIVRIRYPKAGTYQIRDANGKVVAENDWDNSIQGPGLIKSTKCGENRFVGIVNILEFFLAPGCSVTIEPVDSIRTNLRLNWTLAEFYSSGGTTKFQDRIAASLGIKAANVKIVSVYQGSVIIISDLVDDDTGAVANVGGLDTVSTALTKAITKDLINLGAPVLSVSLTKINTASTPATSTSTSTTTTKIDFTNSSTPVTIVENTTTTVPPTPTPTKTPPVPIVINNTIIQINTEESSGESSTLMIAVVTSILAVIIFGGAAGFFIYKRYFSVRIIEPTKVDQSSRNDLQASPSGMIEDQQQYQEQYHPDFDIFGRKDFYKDKANRADHVVDEDNQAESEDTEGKLEPATPQRGDSEQWGRSDGKTELDTYTQQKANEGSPLQKAEPQFESQPQSRELMRKRVPSNAGY</sequence>
<dbReference type="PANTHER" id="PTHR46769:SF2">
    <property type="entry name" value="FIBROCYSTIN-L ISOFORM 2 PRECURSOR-RELATED"/>
    <property type="match status" value="1"/>
</dbReference>
<dbReference type="InterPro" id="IPR039448">
    <property type="entry name" value="Beta_helix"/>
</dbReference>
<dbReference type="InterPro" id="IPR006626">
    <property type="entry name" value="PbH1"/>
</dbReference>
<keyword evidence="4" id="KW-1003">Cell membrane</keyword>
<dbReference type="InterPro" id="IPR019316">
    <property type="entry name" value="G8_domain"/>
</dbReference>
<dbReference type="GO" id="GO:0042995">
    <property type="term" value="C:cell projection"/>
    <property type="evidence" value="ECO:0007669"/>
    <property type="project" value="UniProtKB-SubCell"/>
</dbReference>
<keyword evidence="9 13" id="KW-0472">Membrane</keyword>
<reference evidence="16" key="1">
    <citation type="submission" date="2019-06" db="EMBL/GenBank/DDBJ databases">
        <authorList>
            <person name="Zheng W."/>
        </authorList>
    </citation>
    <scope>NUCLEOTIDE SEQUENCE</scope>
    <source>
        <strain evidence="16">QDHG01</strain>
    </source>
</reference>
<dbReference type="OrthoDB" id="446578at2759"/>
<feature type="domain" description="G8" evidence="14">
    <location>
        <begin position="1806"/>
        <end position="1930"/>
    </location>
</feature>
<keyword evidence="10" id="KW-0325">Glycoprotein</keyword>
<dbReference type="Gene3D" id="2.160.20.10">
    <property type="entry name" value="Single-stranded right-handed beta-helix, Pectin lyase-like"/>
    <property type="match status" value="2"/>
</dbReference>
<dbReference type="Gene3D" id="2.60.120.1560">
    <property type="match status" value="1"/>
</dbReference>
<dbReference type="EMBL" id="RRYP01000024">
    <property type="protein sequence ID" value="TNV88221.1"/>
    <property type="molecule type" value="Genomic_DNA"/>
</dbReference>
<gene>
    <name evidence="16" type="ORF">FGO68_gene14207</name>
</gene>
<accession>A0A8J8TBB3</accession>
<evidence type="ECO:0000256" key="3">
    <source>
        <dbReference type="ARBA" id="ARBA00004316"/>
    </source>
</evidence>
<dbReference type="Pfam" id="PF01833">
    <property type="entry name" value="TIG"/>
    <property type="match status" value="6"/>
</dbReference>
<name>A0A8J8TBB3_HALGN</name>
<keyword evidence="17" id="KW-1185">Reference proteome</keyword>
<dbReference type="CDD" id="cd00102">
    <property type="entry name" value="IPT"/>
    <property type="match status" value="2"/>
</dbReference>
<dbReference type="InterPro" id="IPR055401">
    <property type="entry name" value="CEMIP_beta-hel_dom"/>
</dbReference>
<dbReference type="SMART" id="SM01225">
    <property type="entry name" value="G8"/>
    <property type="match status" value="2"/>
</dbReference>
<keyword evidence="11" id="KW-0966">Cell projection</keyword>
<evidence type="ECO:0000259" key="15">
    <source>
        <dbReference type="PROSITE" id="PS51820"/>
    </source>
</evidence>
<dbReference type="Gene3D" id="2.60.40.10">
    <property type="entry name" value="Immunoglobulins"/>
    <property type="match status" value="4"/>
</dbReference>
<protein>
    <recommendedName>
        <fullName evidence="18">Fibrocystin-L</fullName>
    </recommendedName>
</protein>
<organism evidence="16 17">
    <name type="scientific">Halteria grandinella</name>
    <dbReference type="NCBI Taxonomy" id="5974"/>
    <lineage>
        <taxon>Eukaryota</taxon>
        <taxon>Sar</taxon>
        <taxon>Alveolata</taxon>
        <taxon>Ciliophora</taxon>
        <taxon>Intramacronucleata</taxon>
        <taxon>Spirotrichea</taxon>
        <taxon>Stichotrichia</taxon>
        <taxon>Sporadotrichida</taxon>
        <taxon>Halteriidae</taxon>
        <taxon>Halteria</taxon>
    </lineage>
</organism>
<dbReference type="InterPro" id="IPR014756">
    <property type="entry name" value="Ig_E-set"/>
</dbReference>
<feature type="region of interest" description="Disordered" evidence="12">
    <location>
        <begin position="3736"/>
        <end position="3818"/>
    </location>
</feature>
<evidence type="ECO:0000256" key="1">
    <source>
        <dbReference type="ARBA" id="ARBA00004167"/>
    </source>
</evidence>
<evidence type="ECO:0000313" key="16">
    <source>
        <dbReference type="EMBL" id="TNV88221.1"/>
    </source>
</evidence>
<dbReference type="Pfam" id="PF13229">
    <property type="entry name" value="Beta_helix"/>
    <property type="match status" value="1"/>
</dbReference>
<keyword evidence="5 13" id="KW-0812">Transmembrane</keyword>
<feature type="transmembrane region" description="Helical" evidence="13">
    <location>
        <begin position="3653"/>
        <end position="3676"/>
    </location>
</feature>
<feature type="compositionally biased region" description="Basic and acidic residues" evidence="12">
    <location>
        <begin position="3763"/>
        <end position="3777"/>
    </location>
</feature>
<evidence type="ECO:0000256" key="8">
    <source>
        <dbReference type="ARBA" id="ARBA00022989"/>
    </source>
</evidence>
<dbReference type="InterPro" id="IPR037524">
    <property type="entry name" value="PA14/GLEYA"/>
</dbReference>
<dbReference type="PANTHER" id="PTHR46769">
    <property type="entry name" value="POLYCYSTIC KIDNEY AND HEPATIC DISEASE 1 (AUTOSOMAL RECESSIVE)-LIKE 1"/>
    <property type="match status" value="1"/>
</dbReference>
<feature type="compositionally biased region" description="Polar residues" evidence="12">
    <location>
        <begin position="3695"/>
        <end position="3711"/>
    </location>
</feature>
<evidence type="ECO:0000256" key="11">
    <source>
        <dbReference type="ARBA" id="ARBA00023273"/>
    </source>
</evidence>
<evidence type="ECO:0000256" key="7">
    <source>
        <dbReference type="ARBA" id="ARBA00022737"/>
    </source>
</evidence>
<evidence type="ECO:0000313" key="17">
    <source>
        <dbReference type="Proteomes" id="UP000785679"/>
    </source>
</evidence>
<keyword evidence="7" id="KW-0677">Repeat</keyword>
<dbReference type="PROSITE" id="PS51484">
    <property type="entry name" value="G8"/>
    <property type="match status" value="2"/>
</dbReference>
<dbReference type="Pfam" id="PF10162">
    <property type="entry name" value="G8"/>
    <property type="match status" value="2"/>
</dbReference>
<evidence type="ECO:0000256" key="4">
    <source>
        <dbReference type="ARBA" id="ARBA00022475"/>
    </source>
</evidence>
<evidence type="ECO:0000256" key="9">
    <source>
        <dbReference type="ARBA" id="ARBA00023136"/>
    </source>
</evidence>
<dbReference type="SMART" id="SM00710">
    <property type="entry name" value="PbH1"/>
    <property type="match status" value="10"/>
</dbReference>
<evidence type="ECO:0000256" key="13">
    <source>
        <dbReference type="SAM" id="Phobius"/>
    </source>
</evidence>
<evidence type="ECO:0000256" key="5">
    <source>
        <dbReference type="ARBA" id="ARBA00022692"/>
    </source>
</evidence>
<dbReference type="InterPro" id="IPR011050">
    <property type="entry name" value="Pectin_lyase_fold/virulence"/>
</dbReference>
<dbReference type="Proteomes" id="UP000785679">
    <property type="component" value="Unassembled WGS sequence"/>
</dbReference>
<dbReference type="CDD" id="cd00603">
    <property type="entry name" value="IPT_PCSR"/>
    <property type="match status" value="2"/>
</dbReference>
<feature type="domain" description="G8" evidence="14">
    <location>
        <begin position="2640"/>
        <end position="2764"/>
    </location>
</feature>
<dbReference type="Pfam" id="PF24606">
    <property type="entry name" value="CEMIP_beta-hel"/>
    <property type="match status" value="1"/>
</dbReference>
<dbReference type="PROSITE" id="PS51820">
    <property type="entry name" value="PA14"/>
    <property type="match status" value="1"/>
</dbReference>
<dbReference type="GO" id="GO:0005886">
    <property type="term" value="C:plasma membrane"/>
    <property type="evidence" value="ECO:0007669"/>
    <property type="project" value="UniProtKB-SubCell"/>
</dbReference>
<dbReference type="InterPro" id="IPR052387">
    <property type="entry name" value="Fibrocystin"/>
</dbReference>
<dbReference type="InterPro" id="IPR002909">
    <property type="entry name" value="IPT_dom"/>
</dbReference>
<evidence type="ECO:0000256" key="12">
    <source>
        <dbReference type="SAM" id="MobiDB-lite"/>
    </source>
</evidence>
<evidence type="ECO:0000256" key="10">
    <source>
        <dbReference type="ARBA" id="ARBA00023180"/>
    </source>
</evidence>
<evidence type="ECO:0008006" key="18">
    <source>
        <dbReference type="Google" id="ProtNLM"/>
    </source>
</evidence>
<dbReference type="SUPFAM" id="SSF81296">
    <property type="entry name" value="E set domains"/>
    <property type="match status" value="5"/>
</dbReference>
<feature type="domain" description="PA14" evidence="15">
    <location>
        <begin position="380"/>
        <end position="535"/>
    </location>
</feature>
<dbReference type="InterPro" id="IPR012334">
    <property type="entry name" value="Pectin_lyas_fold"/>
</dbReference>
<dbReference type="SMART" id="SM00429">
    <property type="entry name" value="IPT"/>
    <property type="match status" value="5"/>
</dbReference>
<feature type="region of interest" description="Disordered" evidence="12">
    <location>
        <begin position="3690"/>
        <end position="3711"/>
    </location>
</feature>
<proteinExistence type="predicted"/>
<evidence type="ECO:0000256" key="2">
    <source>
        <dbReference type="ARBA" id="ARBA00004236"/>
    </source>
</evidence>
<keyword evidence="6" id="KW-0732">Signal</keyword>